<keyword evidence="3" id="KW-1185">Reference proteome</keyword>
<evidence type="ECO:0000256" key="1">
    <source>
        <dbReference type="SAM" id="MobiDB-lite"/>
    </source>
</evidence>
<dbReference type="EMBL" id="CAJRGZ010000016">
    <property type="protein sequence ID" value="CAG5152959.1"/>
    <property type="molecule type" value="Genomic_DNA"/>
</dbReference>
<evidence type="ECO:0000313" key="3">
    <source>
        <dbReference type="Proteomes" id="UP000676310"/>
    </source>
</evidence>
<evidence type="ECO:0000313" key="2">
    <source>
        <dbReference type="EMBL" id="CAG5152959.1"/>
    </source>
</evidence>
<protein>
    <submittedName>
        <fullName evidence="2">Uncharacterized protein</fullName>
    </submittedName>
</protein>
<dbReference type="OrthoDB" id="3689507at2759"/>
<dbReference type="RefSeq" id="XP_043166520.1">
    <property type="nucleotide sequence ID" value="XM_043310585.1"/>
</dbReference>
<dbReference type="AlphaFoldDB" id="A0A8J2I021"/>
<feature type="compositionally biased region" description="Low complexity" evidence="1">
    <location>
        <begin position="22"/>
        <end position="35"/>
    </location>
</feature>
<sequence>MFYNNVSNRFAFSNSATKISRVISTSDSPSKPSISVDEEPTRKMTGTAGGMQTRTKRHTRANSLDVFLALDFDEFSLSPSPSLSSRAVLPIGVEDLKHAPLIDGCIARMLSEMEDVKKSSPSFRTTRIRGEHNNRNGFVSALRRYPIQTVFARYVTMYDLEAVACTSSAISNSLNLKETREMWEAKVKNDRGDKARKTTRRESYYKALENMPEPRKRTLDGDEQVAYVPSWRPQSRGPKRVKAVSGHV</sequence>
<gene>
    <name evidence="2" type="ORF">ALTATR162_LOCUS2979</name>
</gene>
<proteinExistence type="predicted"/>
<feature type="region of interest" description="Disordered" evidence="1">
    <location>
        <begin position="22"/>
        <end position="55"/>
    </location>
</feature>
<dbReference type="Proteomes" id="UP000676310">
    <property type="component" value="Unassembled WGS sequence"/>
</dbReference>
<comment type="caution">
    <text evidence="2">The sequence shown here is derived from an EMBL/GenBank/DDBJ whole genome shotgun (WGS) entry which is preliminary data.</text>
</comment>
<dbReference type="GeneID" id="67014483"/>
<organism evidence="2 3">
    <name type="scientific">Alternaria atra</name>
    <dbReference type="NCBI Taxonomy" id="119953"/>
    <lineage>
        <taxon>Eukaryota</taxon>
        <taxon>Fungi</taxon>
        <taxon>Dikarya</taxon>
        <taxon>Ascomycota</taxon>
        <taxon>Pezizomycotina</taxon>
        <taxon>Dothideomycetes</taxon>
        <taxon>Pleosporomycetidae</taxon>
        <taxon>Pleosporales</taxon>
        <taxon>Pleosporineae</taxon>
        <taxon>Pleosporaceae</taxon>
        <taxon>Alternaria</taxon>
        <taxon>Alternaria sect. Ulocladioides</taxon>
    </lineage>
</organism>
<name>A0A8J2I021_9PLEO</name>
<reference evidence="2" key="1">
    <citation type="submission" date="2021-05" db="EMBL/GenBank/DDBJ databases">
        <authorList>
            <person name="Stam R."/>
        </authorList>
    </citation>
    <scope>NUCLEOTIDE SEQUENCE</scope>
    <source>
        <strain evidence="2">CS162</strain>
    </source>
</reference>
<accession>A0A8J2I021</accession>